<dbReference type="Gene3D" id="3.40.50.720">
    <property type="entry name" value="NAD(P)-binding Rossmann-like Domain"/>
    <property type="match status" value="1"/>
</dbReference>
<dbReference type="SUPFAM" id="SSF51735">
    <property type="entry name" value="NAD(P)-binding Rossmann-fold domains"/>
    <property type="match status" value="1"/>
</dbReference>
<accession>A0A6P2D4J8</accession>
<dbReference type="PANTHER" id="PTHR43245">
    <property type="entry name" value="BIFUNCTIONAL POLYMYXIN RESISTANCE PROTEIN ARNA"/>
    <property type="match status" value="1"/>
</dbReference>
<dbReference type="Proteomes" id="UP000464178">
    <property type="component" value="Chromosome"/>
</dbReference>
<keyword evidence="3" id="KW-1185">Reference proteome</keyword>
<reference evidence="2 3" key="1">
    <citation type="submission" date="2019-05" db="EMBL/GenBank/DDBJ databases">
        <authorList>
            <consortium name="Science for Life Laboratories"/>
        </authorList>
    </citation>
    <scope>NUCLEOTIDE SEQUENCE [LARGE SCALE GENOMIC DNA]</scope>
    <source>
        <strain evidence="2">Soil9</strain>
    </source>
</reference>
<dbReference type="RefSeq" id="WP_162668923.1">
    <property type="nucleotide sequence ID" value="NZ_LR593886.1"/>
</dbReference>
<feature type="domain" description="NAD-dependent epimerase/dehydratase" evidence="1">
    <location>
        <begin position="5"/>
        <end position="235"/>
    </location>
</feature>
<dbReference type="Pfam" id="PF01370">
    <property type="entry name" value="Epimerase"/>
    <property type="match status" value="1"/>
</dbReference>
<dbReference type="InterPro" id="IPR001509">
    <property type="entry name" value="Epimerase_deHydtase"/>
</dbReference>
<dbReference type="CDD" id="cd08946">
    <property type="entry name" value="SDR_e"/>
    <property type="match status" value="1"/>
</dbReference>
<dbReference type="KEGG" id="gms:SOIL9_33320"/>
<evidence type="ECO:0000259" key="1">
    <source>
        <dbReference type="Pfam" id="PF01370"/>
    </source>
</evidence>
<dbReference type="InterPro" id="IPR050177">
    <property type="entry name" value="Lipid_A_modif_metabolic_enz"/>
</dbReference>
<gene>
    <name evidence="2" type="ORF">SOIL9_33320</name>
</gene>
<protein>
    <recommendedName>
        <fullName evidence="1">NAD-dependent epimerase/dehydratase domain-containing protein</fullName>
    </recommendedName>
</protein>
<evidence type="ECO:0000313" key="3">
    <source>
        <dbReference type="Proteomes" id="UP000464178"/>
    </source>
</evidence>
<dbReference type="InterPro" id="IPR036291">
    <property type="entry name" value="NAD(P)-bd_dom_sf"/>
</dbReference>
<proteinExistence type="predicted"/>
<dbReference type="EMBL" id="LR593886">
    <property type="protein sequence ID" value="VTR94382.1"/>
    <property type="molecule type" value="Genomic_DNA"/>
</dbReference>
<evidence type="ECO:0000313" key="2">
    <source>
        <dbReference type="EMBL" id="VTR94382.1"/>
    </source>
</evidence>
<dbReference type="PANTHER" id="PTHR43245:SF23">
    <property type="entry name" value="NAD(P)-BINDING DOMAIN-CONTAINING PROTEIN"/>
    <property type="match status" value="1"/>
</dbReference>
<dbReference type="AlphaFoldDB" id="A0A6P2D4J8"/>
<organism evidence="2 3">
    <name type="scientific">Gemmata massiliana</name>
    <dbReference type="NCBI Taxonomy" id="1210884"/>
    <lineage>
        <taxon>Bacteria</taxon>
        <taxon>Pseudomonadati</taxon>
        <taxon>Planctomycetota</taxon>
        <taxon>Planctomycetia</taxon>
        <taxon>Gemmatales</taxon>
        <taxon>Gemmataceae</taxon>
        <taxon>Gemmata</taxon>
    </lineage>
</organism>
<dbReference type="PROSITE" id="PS51257">
    <property type="entry name" value="PROKAR_LIPOPROTEIN"/>
    <property type="match status" value="1"/>
</dbReference>
<name>A0A6P2D4J8_9BACT</name>
<sequence>MPQRVLVTGGLGYLGSVACEHFLAAGYEVTALDNLMYGAGQGLFHLCANPAFDFIKGDVRDENVMRNAIKGADAIVHLAGIVGASACDRDPALAKSVNLESVRLLNRLRSPNQLVVFPNTNSGYGATTGSALCTEDTPLEPISLYGRTKCEAERTLLDSPNAVTFRLATVFGLSPRMRLDLLVNHFVYSAIKDGYIVLFEKDFKRNFVHVRDVADCFLHALVNGPQMSGRPYNLGLDSANLSKEQLALAVKKQVPKFYIHFAAIGEDPDKRNYIVSSARLKEAGFEAKRSLEDGIRELIKGYRMMGRGPYQNAG</sequence>